<feature type="domain" description="HD-GYP" evidence="6">
    <location>
        <begin position="491"/>
        <end position="676"/>
    </location>
</feature>
<keyword evidence="3" id="KW-1133">Transmembrane helix</keyword>
<evidence type="ECO:0000259" key="6">
    <source>
        <dbReference type="PROSITE" id="PS51832"/>
    </source>
</evidence>
<evidence type="ECO:0000256" key="2">
    <source>
        <dbReference type="ARBA" id="ARBA00034247"/>
    </source>
</evidence>
<dbReference type="GO" id="GO:0043709">
    <property type="term" value="P:cell adhesion involved in single-species biofilm formation"/>
    <property type="evidence" value="ECO:0007669"/>
    <property type="project" value="TreeGrafter"/>
</dbReference>
<dbReference type="SUPFAM" id="SSF158472">
    <property type="entry name" value="HAMP domain-like"/>
    <property type="match status" value="1"/>
</dbReference>
<dbReference type="PROSITE" id="PS50887">
    <property type="entry name" value="GGDEF"/>
    <property type="match status" value="1"/>
</dbReference>
<evidence type="ECO:0000259" key="5">
    <source>
        <dbReference type="PROSITE" id="PS50887"/>
    </source>
</evidence>
<dbReference type="EMBL" id="MFTC01000039">
    <property type="protein sequence ID" value="OGI51536.1"/>
    <property type="molecule type" value="Genomic_DNA"/>
</dbReference>
<dbReference type="PANTHER" id="PTHR45138">
    <property type="entry name" value="REGULATORY COMPONENTS OF SENSORY TRANSDUCTION SYSTEM"/>
    <property type="match status" value="1"/>
</dbReference>
<comment type="caution">
    <text evidence="7">The sequence shown here is derived from an EMBL/GenBank/DDBJ whole genome shotgun (WGS) entry which is preliminary data.</text>
</comment>
<organism evidence="7 8">
    <name type="scientific">Candidatus Muproteobacteria bacterium RIFCSPLOWO2_01_FULL_60_18</name>
    <dbReference type="NCBI Taxonomy" id="1817768"/>
    <lineage>
        <taxon>Bacteria</taxon>
        <taxon>Pseudomonadati</taxon>
        <taxon>Pseudomonadota</taxon>
        <taxon>Candidatus Muproteobacteria</taxon>
    </lineage>
</organism>
<dbReference type="Pfam" id="PF00990">
    <property type="entry name" value="GGDEF"/>
    <property type="match status" value="1"/>
</dbReference>
<dbReference type="PROSITE" id="PS51832">
    <property type="entry name" value="HD_GYP"/>
    <property type="match status" value="1"/>
</dbReference>
<dbReference type="SMART" id="SM00065">
    <property type="entry name" value="GAF"/>
    <property type="match status" value="1"/>
</dbReference>
<dbReference type="SMART" id="SM00304">
    <property type="entry name" value="HAMP"/>
    <property type="match status" value="1"/>
</dbReference>
<dbReference type="Gene3D" id="6.10.340.10">
    <property type="match status" value="1"/>
</dbReference>
<dbReference type="InterPro" id="IPR043128">
    <property type="entry name" value="Rev_trsase/Diguanyl_cyclase"/>
</dbReference>
<dbReference type="SUPFAM" id="SSF55073">
    <property type="entry name" value="Nucleotide cyclase"/>
    <property type="match status" value="1"/>
</dbReference>
<dbReference type="Gene3D" id="3.30.70.270">
    <property type="match status" value="1"/>
</dbReference>
<reference evidence="7 8" key="1">
    <citation type="journal article" date="2016" name="Nat. Commun.">
        <title>Thousands of microbial genomes shed light on interconnected biogeochemical processes in an aquifer system.</title>
        <authorList>
            <person name="Anantharaman K."/>
            <person name="Brown C.T."/>
            <person name="Hug L.A."/>
            <person name="Sharon I."/>
            <person name="Castelle C.J."/>
            <person name="Probst A.J."/>
            <person name="Thomas B.C."/>
            <person name="Singh A."/>
            <person name="Wilkins M.J."/>
            <person name="Karaoz U."/>
            <person name="Brodie E.L."/>
            <person name="Williams K.H."/>
            <person name="Hubbard S.S."/>
            <person name="Banfield J.F."/>
        </authorList>
    </citation>
    <scope>NUCLEOTIDE SEQUENCE [LARGE SCALE GENOMIC DNA]</scope>
</reference>
<dbReference type="GO" id="GO:0052621">
    <property type="term" value="F:diguanylate cyclase activity"/>
    <property type="evidence" value="ECO:0007669"/>
    <property type="project" value="UniProtKB-EC"/>
</dbReference>
<dbReference type="GO" id="GO:0007165">
    <property type="term" value="P:signal transduction"/>
    <property type="evidence" value="ECO:0007669"/>
    <property type="project" value="InterPro"/>
</dbReference>
<dbReference type="InterPro" id="IPR029787">
    <property type="entry name" value="Nucleotide_cyclase"/>
</dbReference>
<sequence length="676" mass="74125">MFVEVVDGGGRRLAAAGDVPGAFVEDFFFGQHDDRTYHVALPFGADGALGTVLLGYDETPAREQVGLVYRRGAYLALAYVLLTLGMAVLVGLKLTRPLRCLIEAAGAIAAGAYDRRVDLRSRDEIGELGVTFNRMAAAVSDKTARIAALNDTAVKITSVRSLQEMLDEILRRGAALTGAQAACIAFYNQETGLFDKWVTQGLSDHFVKNMAFRQGGLADEAYVMAAGTYVLSNDQPETKHKLSRLMHAEGIQSFICLPLMSHAERLGVIYFYRKDRDYFLPDEIEILTTFASLAAGAIANIRLQEQTRDLAVTDKLTGLHNRRLFDERIQEEIRRATRYVKPLSLLMIDIDNFKHINDTHGHAAGDVVLQSLGRLLPRLLREVDLPARYGGEEFTVILPETDFVGARLVGERIRRAIAGERVTLPGGGEISFTASVGVACFPVCGNKAGSFIEHADQALYTAKQEGKNRVCLYREILKVQLENDPERIADLLNQSLDNIQPIVTAVSAKSVYYYDHAEKVNTISKQLAEALNLGEEDRRTLALASQLHDIGMISVPDAVLNKQGALTDDDWKFIRQHPATAAGLVEKVPGLRHLAPIILHHHARFDGKGYPEGLKGDAIPYLARVLAVADTYASMMGKWMGSEVMSPAEARSRIAAAAGGQLDPQIVAAFLQMPDR</sequence>
<dbReference type="Gene3D" id="1.10.3210.10">
    <property type="entry name" value="Hypothetical protein af1432"/>
    <property type="match status" value="1"/>
</dbReference>
<dbReference type="CDD" id="cd00077">
    <property type="entry name" value="HDc"/>
    <property type="match status" value="1"/>
</dbReference>
<feature type="transmembrane region" description="Helical" evidence="3">
    <location>
        <begin position="72"/>
        <end position="92"/>
    </location>
</feature>
<dbReference type="InterPro" id="IPR003607">
    <property type="entry name" value="HD/PDEase_dom"/>
</dbReference>
<evidence type="ECO:0000256" key="3">
    <source>
        <dbReference type="SAM" id="Phobius"/>
    </source>
</evidence>
<dbReference type="InterPro" id="IPR003018">
    <property type="entry name" value="GAF"/>
</dbReference>
<dbReference type="InterPro" id="IPR037522">
    <property type="entry name" value="HD_GYP_dom"/>
</dbReference>
<dbReference type="NCBIfam" id="TIGR00254">
    <property type="entry name" value="GGDEF"/>
    <property type="match status" value="1"/>
</dbReference>
<dbReference type="PANTHER" id="PTHR45138:SF9">
    <property type="entry name" value="DIGUANYLATE CYCLASE DGCM-RELATED"/>
    <property type="match status" value="1"/>
</dbReference>
<dbReference type="SMART" id="SM00267">
    <property type="entry name" value="GGDEF"/>
    <property type="match status" value="1"/>
</dbReference>
<dbReference type="PROSITE" id="PS50885">
    <property type="entry name" value="HAMP"/>
    <property type="match status" value="1"/>
</dbReference>
<dbReference type="Pfam" id="PF13185">
    <property type="entry name" value="GAF_2"/>
    <property type="match status" value="1"/>
</dbReference>
<gene>
    <name evidence="7" type="ORF">A3A87_03755</name>
</gene>
<evidence type="ECO:0000313" key="8">
    <source>
        <dbReference type="Proteomes" id="UP000179037"/>
    </source>
</evidence>
<dbReference type="Pfam" id="PF00672">
    <property type="entry name" value="HAMP"/>
    <property type="match status" value="1"/>
</dbReference>
<evidence type="ECO:0000256" key="1">
    <source>
        <dbReference type="ARBA" id="ARBA00012528"/>
    </source>
</evidence>
<dbReference type="EC" id="2.7.7.65" evidence="1"/>
<accession>A0A1F6U2E4</accession>
<keyword evidence="3" id="KW-0812">Transmembrane</keyword>
<dbReference type="GO" id="GO:1902201">
    <property type="term" value="P:negative regulation of bacterial-type flagellum-dependent cell motility"/>
    <property type="evidence" value="ECO:0007669"/>
    <property type="project" value="TreeGrafter"/>
</dbReference>
<dbReference type="STRING" id="1817768.A3A87_03755"/>
<dbReference type="Gene3D" id="3.30.450.40">
    <property type="match status" value="1"/>
</dbReference>
<dbReference type="FunFam" id="3.30.70.270:FF:000001">
    <property type="entry name" value="Diguanylate cyclase domain protein"/>
    <property type="match status" value="1"/>
</dbReference>
<dbReference type="SUPFAM" id="SSF55781">
    <property type="entry name" value="GAF domain-like"/>
    <property type="match status" value="1"/>
</dbReference>
<protein>
    <recommendedName>
        <fullName evidence="1">diguanylate cyclase</fullName>
        <ecNumber evidence="1">2.7.7.65</ecNumber>
    </recommendedName>
</protein>
<proteinExistence type="predicted"/>
<dbReference type="InterPro" id="IPR000160">
    <property type="entry name" value="GGDEF_dom"/>
</dbReference>
<dbReference type="CDD" id="cd06225">
    <property type="entry name" value="HAMP"/>
    <property type="match status" value="1"/>
</dbReference>
<evidence type="ECO:0000313" key="7">
    <source>
        <dbReference type="EMBL" id="OGI51536.1"/>
    </source>
</evidence>
<dbReference type="InterPro" id="IPR050469">
    <property type="entry name" value="Diguanylate_Cyclase"/>
</dbReference>
<dbReference type="GO" id="GO:0005886">
    <property type="term" value="C:plasma membrane"/>
    <property type="evidence" value="ECO:0007669"/>
    <property type="project" value="TreeGrafter"/>
</dbReference>
<evidence type="ECO:0000259" key="4">
    <source>
        <dbReference type="PROSITE" id="PS50885"/>
    </source>
</evidence>
<dbReference type="InterPro" id="IPR003660">
    <property type="entry name" value="HAMP_dom"/>
</dbReference>
<dbReference type="AlphaFoldDB" id="A0A1F6U2E4"/>
<keyword evidence="3" id="KW-0472">Membrane</keyword>
<dbReference type="Pfam" id="PF13487">
    <property type="entry name" value="HD_5"/>
    <property type="match status" value="1"/>
</dbReference>
<comment type="catalytic activity">
    <reaction evidence="2">
        <text>2 GTP = 3',3'-c-di-GMP + 2 diphosphate</text>
        <dbReference type="Rhea" id="RHEA:24898"/>
        <dbReference type="ChEBI" id="CHEBI:33019"/>
        <dbReference type="ChEBI" id="CHEBI:37565"/>
        <dbReference type="ChEBI" id="CHEBI:58805"/>
        <dbReference type="EC" id="2.7.7.65"/>
    </reaction>
</comment>
<dbReference type="GO" id="GO:0008081">
    <property type="term" value="F:phosphoric diester hydrolase activity"/>
    <property type="evidence" value="ECO:0007669"/>
    <property type="project" value="UniProtKB-ARBA"/>
</dbReference>
<feature type="domain" description="HAMP" evidence="4">
    <location>
        <begin position="92"/>
        <end position="144"/>
    </location>
</feature>
<name>A0A1F6U2E4_9PROT</name>
<dbReference type="Proteomes" id="UP000179037">
    <property type="component" value="Unassembled WGS sequence"/>
</dbReference>
<dbReference type="InterPro" id="IPR029016">
    <property type="entry name" value="GAF-like_dom_sf"/>
</dbReference>
<dbReference type="CDD" id="cd01949">
    <property type="entry name" value="GGDEF"/>
    <property type="match status" value="1"/>
</dbReference>
<dbReference type="SUPFAM" id="SSF109604">
    <property type="entry name" value="HD-domain/PDEase-like"/>
    <property type="match status" value="1"/>
</dbReference>
<feature type="domain" description="GGDEF" evidence="5">
    <location>
        <begin position="341"/>
        <end position="475"/>
    </location>
</feature>